<feature type="transmembrane region" description="Helical" evidence="1">
    <location>
        <begin position="27"/>
        <end position="47"/>
    </location>
</feature>
<keyword evidence="1" id="KW-1133">Transmembrane helix</keyword>
<evidence type="ECO:0000256" key="1">
    <source>
        <dbReference type="SAM" id="Phobius"/>
    </source>
</evidence>
<dbReference type="Pfam" id="PF18902">
    <property type="entry name" value="DUF5658"/>
    <property type="match status" value="1"/>
</dbReference>
<sequence length="128" mass="13145">MSSSYGWGSSGRIGRPFGDIDADQRDAMLAAAAWTLLVIASLLDFVTTQYGLAAGFTEDNPVIKSVIHAYGFAGFAVFKLGALAVVATAVLVVREWSRTAAAGVVAFGALLTSLAALTNALALHGVIA</sequence>
<dbReference type="AlphaFoldDB" id="A0A220SX80"/>
<organism evidence="3">
    <name type="scientific">Halorubrum lacusprofundi</name>
    <dbReference type="NCBI Taxonomy" id="2247"/>
    <lineage>
        <taxon>Archaea</taxon>
        <taxon>Methanobacteriati</taxon>
        <taxon>Methanobacteriota</taxon>
        <taxon>Stenosarchaea group</taxon>
        <taxon>Halobacteria</taxon>
        <taxon>Halobacteriales</taxon>
        <taxon>Haloferacaceae</taxon>
        <taxon>Halorubrum</taxon>
    </lineage>
</organism>
<protein>
    <recommendedName>
        <fullName evidence="2">DUF5658 domain-containing protein</fullName>
    </recommendedName>
</protein>
<feature type="domain" description="DUF5658" evidence="2">
    <location>
        <begin position="36"/>
        <end position="114"/>
    </location>
</feature>
<dbReference type="OrthoDB" id="331292at2157"/>
<keyword evidence="3" id="KW-0614">Plasmid</keyword>
<dbReference type="InterPro" id="IPR043717">
    <property type="entry name" value="DUF5658"/>
</dbReference>
<reference evidence="3" key="1">
    <citation type="submission" date="2016-09" db="EMBL/GenBank/DDBJ databases">
        <title>A plasmid goes viral.</title>
        <authorList>
            <person name="Erdmann S."/>
            <person name="Tschitschko B."/>
            <person name="Cavicchioli R."/>
        </authorList>
    </citation>
    <scope>NUCLEOTIDE SEQUENCE</scope>
    <source>
        <strain evidence="3">HLS1</strain>
        <plasmid evidence="3">pR1SE2</plasmid>
    </source>
</reference>
<evidence type="ECO:0000313" key="3">
    <source>
        <dbReference type="EMBL" id="ASK38173.1"/>
    </source>
</evidence>
<proteinExistence type="predicted"/>
<feature type="transmembrane region" description="Helical" evidence="1">
    <location>
        <begin position="100"/>
        <end position="127"/>
    </location>
</feature>
<geneLocation type="plasmid" evidence="3">
    <name>pR1SE2</name>
</geneLocation>
<dbReference type="RefSeq" id="WP_088901321.1">
    <property type="nucleotide sequence ID" value="NZ_JAJNEG010000039.1"/>
</dbReference>
<feature type="transmembrane region" description="Helical" evidence="1">
    <location>
        <begin position="67"/>
        <end position="93"/>
    </location>
</feature>
<accession>A0A220SX80</accession>
<name>A0A220SX80_9EURY</name>
<keyword evidence="1" id="KW-0472">Membrane</keyword>
<evidence type="ECO:0000259" key="2">
    <source>
        <dbReference type="Pfam" id="PF18902"/>
    </source>
</evidence>
<keyword evidence="1" id="KW-0812">Transmembrane</keyword>
<dbReference type="EMBL" id="KX906370">
    <property type="protein sequence ID" value="ASK38173.1"/>
    <property type="molecule type" value="Genomic_DNA"/>
</dbReference>